<name>K9ZQ67_ANACC</name>
<evidence type="ECO:0000313" key="2">
    <source>
        <dbReference type="Proteomes" id="UP000010474"/>
    </source>
</evidence>
<dbReference type="PANTHER" id="PTHR43393:SF2">
    <property type="entry name" value="CYTOKININ RIBOSIDE 5'-MONOPHOSPHATE PHOSPHORIBOHYDROLASE"/>
    <property type="match status" value="1"/>
</dbReference>
<protein>
    <recommendedName>
        <fullName evidence="3">Cytochrome D ubiquinol oxidase subunit II</fullName>
    </recommendedName>
</protein>
<gene>
    <name evidence="1" type="ordered locus">Anacy_5169</name>
</gene>
<dbReference type="Pfam" id="PF03641">
    <property type="entry name" value="Lysine_decarbox"/>
    <property type="match status" value="1"/>
</dbReference>
<accession>K9ZQ67</accession>
<evidence type="ECO:0000313" key="1">
    <source>
        <dbReference type="EMBL" id="AFZ60500.1"/>
    </source>
</evidence>
<dbReference type="KEGG" id="acy:Anacy_5169"/>
<reference evidence="2" key="1">
    <citation type="journal article" date="2013" name="Proc. Natl. Acad. Sci. U.S.A.">
        <title>Improving the coverage of the cyanobacterial phylum using diversity-driven genome sequencing.</title>
        <authorList>
            <person name="Shih P.M."/>
            <person name="Wu D."/>
            <person name="Latifi A."/>
            <person name="Axen S.D."/>
            <person name="Fewer D.P."/>
            <person name="Talla E."/>
            <person name="Calteau A."/>
            <person name="Cai F."/>
            <person name="Tandeau de Marsac N."/>
            <person name="Rippka R."/>
            <person name="Herdman M."/>
            <person name="Sivonen K."/>
            <person name="Coursin T."/>
            <person name="Laurent T."/>
            <person name="Goodwin L."/>
            <person name="Nolan M."/>
            <person name="Davenport K.W."/>
            <person name="Han C.S."/>
            <person name="Rubin E.M."/>
            <person name="Eisen J.A."/>
            <person name="Woyke T."/>
            <person name="Gugger M."/>
            <person name="Kerfeld C.A."/>
        </authorList>
    </citation>
    <scope>NUCLEOTIDE SEQUENCE [LARGE SCALE GENOMIC DNA]</scope>
    <source>
        <strain evidence="2">ATCC 27899 / PCC 7122</strain>
    </source>
</reference>
<dbReference type="HOGENOM" id="CLU_058336_0_2_3"/>
<dbReference type="PATRIC" id="fig|272123.3.peg.5610"/>
<dbReference type="Proteomes" id="UP000010474">
    <property type="component" value="Chromosome"/>
</dbReference>
<dbReference type="Gene3D" id="3.40.50.450">
    <property type="match status" value="1"/>
</dbReference>
<dbReference type="eggNOG" id="COG1611">
    <property type="taxonomic scope" value="Bacteria"/>
</dbReference>
<keyword evidence="2" id="KW-1185">Reference proteome</keyword>
<dbReference type="GO" id="GO:0005829">
    <property type="term" value="C:cytosol"/>
    <property type="evidence" value="ECO:0007669"/>
    <property type="project" value="TreeGrafter"/>
</dbReference>
<dbReference type="EMBL" id="CP003659">
    <property type="protein sequence ID" value="AFZ60500.1"/>
    <property type="molecule type" value="Genomic_DNA"/>
</dbReference>
<dbReference type="InterPro" id="IPR031100">
    <property type="entry name" value="LOG_fam"/>
</dbReference>
<proteinExistence type="predicted"/>
<sequence length="360" mass="40464">MVVLMNSSASFEILESLQADIVELIDRLPTLKHRQFIQQALATIVRLADDEIDRLDWKILSAALADMEGGFQLFYGYRHVRKVTIFGSARLAPETPEYQMAVEFARAVSQLGFMVMTGGGGGIMQAGQEGAGRDNSFGLNIQLPFEQQANHFIDGDPKLLHFKYFFTRKLFLLKESDAVALFPGGFGTQDEAFECITLSQTGKFGPVPVVLIDPPGGDYWRSWSEYINHQLVAKGLVSPDDPSLYTITDNLEVACNAITRFYQVYHSSRYVGDQLVIRLKQDLSDTKVEQLNDNFSDILVKGKIEKSQILPQEGQDETSELPRLVLYFNQRDLGRLYQLIAVINEMCIPSAKEAAHPERK</sequence>
<dbReference type="InterPro" id="IPR052341">
    <property type="entry name" value="LOG_family_nucleotidases"/>
</dbReference>
<dbReference type="AlphaFoldDB" id="K9ZQ67"/>
<organism evidence="1 2">
    <name type="scientific">Anabaena cylindrica (strain ATCC 27899 / PCC 7122)</name>
    <dbReference type="NCBI Taxonomy" id="272123"/>
    <lineage>
        <taxon>Bacteria</taxon>
        <taxon>Bacillati</taxon>
        <taxon>Cyanobacteriota</taxon>
        <taxon>Cyanophyceae</taxon>
        <taxon>Nostocales</taxon>
        <taxon>Nostocaceae</taxon>
        <taxon>Anabaena</taxon>
    </lineage>
</organism>
<dbReference type="SUPFAM" id="SSF102405">
    <property type="entry name" value="MCP/YpsA-like"/>
    <property type="match status" value="1"/>
</dbReference>
<evidence type="ECO:0008006" key="3">
    <source>
        <dbReference type="Google" id="ProtNLM"/>
    </source>
</evidence>
<dbReference type="PANTHER" id="PTHR43393">
    <property type="entry name" value="CYTOKININ RIBOSIDE 5'-MONOPHOSPHATE PHOSPHORIBOHYDROLASE"/>
    <property type="match status" value="1"/>
</dbReference>
<dbReference type="STRING" id="272123.Anacy_5169"/>